<keyword evidence="4 6" id="KW-1133">Transmembrane helix</keyword>
<dbReference type="InterPro" id="IPR019108">
    <property type="entry name" value="Caa3_assmbl_CtaG-rel"/>
</dbReference>
<evidence type="ECO:0000256" key="2">
    <source>
        <dbReference type="ARBA" id="ARBA00022475"/>
    </source>
</evidence>
<keyword evidence="5 6" id="KW-0472">Membrane</keyword>
<keyword evidence="2" id="KW-1003">Cell membrane</keyword>
<dbReference type="RefSeq" id="WP_348268594.1">
    <property type="nucleotide sequence ID" value="NZ_CP121194.1"/>
</dbReference>
<protein>
    <submittedName>
        <fullName evidence="8">Cytochrome c oxidase assembly protein</fullName>
    </submittedName>
</protein>
<accession>A0AAU7D0Y1</accession>
<dbReference type="AlphaFoldDB" id="A0AAU7DB32"/>
<feature type="transmembrane region" description="Helical" evidence="6">
    <location>
        <begin position="83"/>
        <end position="103"/>
    </location>
</feature>
<feature type="transmembrane region" description="Helical" evidence="6">
    <location>
        <begin position="16"/>
        <end position="34"/>
    </location>
</feature>
<gene>
    <name evidence="7" type="ORF">P4G45_05100</name>
    <name evidence="8" type="ORF">P8936_05065</name>
</gene>
<dbReference type="Pfam" id="PF09678">
    <property type="entry name" value="Caa3_CtaG"/>
    <property type="match status" value="1"/>
</dbReference>
<keyword evidence="3 6" id="KW-0812">Transmembrane</keyword>
<dbReference type="EMBL" id="CP121195">
    <property type="protein sequence ID" value="XBH14535.1"/>
    <property type="molecule type" value="Genomic_DNA"/>
</dbReference>
<feature type="transmembrane region" description="Helical" evidence="6">
    <location>
        <begin position="162"/>
        <end position="180"/>
    </location>
</feature>
<sequence>MAADIQSTFDSWEPSYWLSTMVVVTAIVYFRGWLAIRKTRPTQFPPWRLGIFLSSLAVLWLAIGSPMDEFADAMLSAHMIEHLLLMSVVPPLALLGNPTVPLLRGLPRWVLKYLIGPLLRIRSLRKFTHWLTRLRVAWLIMNVIFLAWHVPAAYDFALEHEGWHIVEHMCFLSASLIFWWPIIRPWPTGRRVYTWGLILYLLSADVVNTGLSAFLAFCTRPMYPYYLAEPNPFHMSPLADQVLGAVIMWVMGSLFFLVPAMYITLKLIKPERARTRYSEYGI</sequence>
<evidence type="ECO:0000256" key="6">
    <source>
        <dbReference type="SAM" id="Phobius"/>
    </source>
</evidence>
<feature type="transmembrane region" description="Helical" evidence="6">
    <location>
        <begin position="46"/>
        <end position="63"/>
    </location>
</feature>
<dbReference type="GO" id="GO:0005886">
    <property type="term" value="C:plasma membrane"/>
    <property type="evidence" value="ECO:0007669"/>
    <property type="project" value="UniProtKB-SubCell"/>
</dbReference>
<feature type="transmembrane region" description="Helical" evidence="6">
    <location>
        <begin position="130"/>
        <end position="150"/>
    </location>
</feature>
<evidence type="ECO:0000256" key="5">
    <source>
        <dbReference type="ARBA" id="ARBA00023136"/>
    </source>
</evidence>
<evidence type="ECO:0000256" key="3">
    <source>
        <dbReference type="ARBA" id="ARBA00022692"/>
    </source>
</evidence>
<organism evidence="8">
    <name type="scientific">Edaphobacter paludis</name>
    <dbReference type="NCBI Taxonomy" id="3035702"/>
    <lineage>
        <taxon>Bacteria</taxon>
        <taxon>Pseudomonadati</taxon>
        <taxon>Acidobacteriota</taxon>
        <taxon>Terriglobia</taxon>
        <taxon>Terriglobales</taxon>
        <taxon>Acidobacteriaceae</taxon>
        <taxon>Edaphobacter</taxon>
    </lineage>
</organism>
<name>A0AAU7DB32_9BACT</name>
<proteinExistence type="predicted"/>
<accession>A0AAU7DB32</accession>
<dbReference type="EMBL" id="CP121194">
    <property type="protein sequence ID" value="XBH11106.1"/>
    <property type="molecule type" value="Genomic_DNA"/>
</dbReference>
<evidence type="ECO:0000313" key="8">
    <source>
        <dbReference type="EMBL" id="XBH14535.1"/>
    </source>
</evidence>
<feature type="transmembrane region" description="Helical" evidence="6">
    <location>
        <begin position="192"/>
        <end position="217"/>
    </location>
</feature>
<dbReference type="KEGG" id="epl:P4G45_05100"/>
<feature type="transmembrane region" description="Helical" evidence="6">
    <location>
        <begin position="242"/>
        <end position="265"/>
    </location>
</feature>
<evidence type="ECO:0000313" key="7">
    <source>
        <dbReference type="EMBL" id="XBH11106.1"/>
    </source>
</evidence>
<comment type="subcellular location">
    <subcellularLocation>
        <location evidence="1">Cell membrane</location>
        <topology evidence="1">Multi-pass membrane protein</topology>
    </subcellularLocation>
</comment>
<evidence type="ECO:0000256" key="1">
    <source>
        <dbReference type="ARBA" id="ARBA00004651"/>
    </source>
</evidence>
<reference evidence="8" key="1">
    <citation type="submission" date="2023-03" db="EMBL/GenBank/DDBJ databases">
        <title>Edaphobacter sp.</title>
        <authorList>
            <person name="Huber K.J."/>
            <person name="Papendorf J."/>
            <person name="Pilke C."/>
            <person name="Bunk B."/>
            <person name="Sproeer C."/>
            <person name="Pester M."/>
        </authorList>
    </citation>
    <scope>NUCLEOTIDE SEQUENCE</scope>
    <source>
        <strain evidence="7">DSM 109919</strain>
        <strain evidence="8">DSM 109920</strain>
    </source>
</reference>
<evidence type="ECO:0000256" key="4">
    <source>
        <dbReference type="ARBA" id="ARBA00022989"/>
    </source>
</evidence>